<comment type="caution">
    <text evidence="1">The sequence shown here is derived from an EMBL/GenBank/DDBJ whole genome shotgun (WGS) entry which is preliminary data.</text>
</comment>
<name>A0A5B1LF33_9ACTN</name>
<sequence>MRRIVLGALALVLVVVLAVIWVATRGDDAEPRARSRPSDKPASGPREVYRLGEAAAAVPGEDYEVLQQIPGQIAHQSVLLLPDRTLVLTNTYRYGEAGLPLPDLVAVWDPDTGVRQNLPARWPRHFSRVTASGEHDLWVSFAGPGPTGKVHRVVHYDLRTGQDEVLTVPDVANAKSKHVIGAPYGAADGRIYFLTGTEPCLKSRPRCDNPHDAELWSFAPSAPDLVRKEADDVGEFAVSPTHLTWVDSRDSGDDEDFVLHVRRHGSDRVHQATVRDCWYGPWVPVLQTRNKRVLLQCGRLFDTRAHQVARLHIYSHDLSGMGNRWIAWGWTILQPDTGRLLQISDGRIWHQRPVAMSGDLILFPTGTEPPNTRNGTWTLARLAR</sequence>
<evidence type="ECO:0008006" key="3">
    <source>
        <dbReference type="Google" id="ProtNLM"/>
    </source>
</evidence>
<keyword evidence="2" id="KW-1185">Reference proteome</keyword>
<evidence type="ECO:0000313" key="1">
    <source>
        <dbReference type="EMBL" id="KAA1419275.1"/>
    </source>
</evidence>
<protein>
    <recommendedName>
        <fullName evidence="3">WD40 repeat domain-containing protein</fullName>
    </recommendedName>
</protein>
<proteinExistence type="predicted"/>
<dbReference type="RefSeq" id="WP_149728609.1">
    <property type="nucleotide sequence ID" value="NZ_VUJV01000003.1"/>
</dbReference>
<dbReference type="Proteomes" id="UP000325003">
    <property type="component" value="Unassembled WGS sequence"/>
</dbReference>
<gene>
    <name evidence="1" type="ORF">F0U44_12580</name>
</gene>
<dbReference type="AlphaFoldDB" id="A0A5B1LF33"/>
<reference evidence="1 2" key="1">
    <citation type="submission" date="2019-09" db="EMBL/GenBank/DDBJ databases">
        <title>Nocardioides panacisoli sp. nov., isolated from the soil of a ginseng field.</title>
        <authorList>
            <person name="Cho C."/>
        </authorList>
    </citation>
    <scope>NUCLEOTIDE SEQUENCE [LARGE SCALE GENOMIC DNA]</scope>
    <source>
        <strain evidence="1 2">BN130099</strain>
    </source>
</reference>
<reference evidence="1 2" key="2">
    <citation type="submission" date="2019-09" db="EMBL/GenBank/DDBJ databases">
        <authorList>
            <person name="Jin C."/>
        </authorList>
    </citation>
    <scope>NUCLEOTIDE SEQUENCE [LARGE SCALE GENOMIC DNA]</scope>
    <source>
        <strain evidence="1 2">BN130099</strain>
    </source>
</reference>
<evidence type="ECO:0000313" key="2">
    <source>
        <dbReference type="Proteomes" id="UP000325003"/>
    </source>
</evidence>
<accession>A0A5B1LF33</accession>
<organism evidence="1 2">
    <name type="scientific">Nocardioides humilatus</name>
    <dbReference type="NCBI Taxonomy" id="2607660"/>
    <lineage>
        <taxon>Bacteria</taxon>
        <taxon>Bacillati</taxon>
        <taxon>Actinomycetota</taxon>
        <taxon>Actinomycetes</taxon>
        <taxon>Propionibacteriales</taxon>
        <taxon>Nocardioidaceae</taxon>
        <taxon>Nocardioides</taxon>
    </lineage>
</organism>
<dbReference type="SUPFAM" id="SSF82171">
    <property type="entry name" value="DPP6 N-terminal domain-like"/>
    <property type="match status" value="1"/>
</dbReference>
<dbReference type="EMBL" id="VUJV01000003">
    <property type="protein sequence ID" value="KAA1419275.1"/>
    <property type="molecule type" value="Genomic_DNA"/>
</dbReference>